<sequence>MLTKLNVTAFASDSLASKILNAIDAALTSGHSQYLENRNGKRWLRVDIKEQDGKQNLQFLAYNGQEVGDIIAQSSWFHWSRPLEIRFAALLKAVYELVEHPGVTIKKREAAVQARIQQAADLRTQRVESAARRVRLHARAKQMGATHIIRTDGGKYYFASFKKGLFGFGKTVITIYPKDGERTVKRNGGGYRRSVEAAPYKLTPEASQCVTIIGVLK</sequence>
<evidence type="ECO:0000313" key="2">
    <source>
        <dbReference type="Proteomes" id="UP000681155"/>
    </source>
</evidence>
<gene>
    <name evidence="1" type="ORF">KJF94_16165</name>
</gene>
<dbReference type="EMBL" id="CP075566">
    <property type="protein sequence ID" value="QVW21448.1"/>
    <property type="molecule type" value="Genomic_DNA"/>
</dbReference>
<dbReference type="RefSeq" id="WP_214377309.1">
    <property type="nucleotide sequence ID" value="NZ_CP075566.1"/>
</dbReference>
<organism evidence="1 2">
    <name type="scientific">Pseudomonas hormoni</name>
    <dbReference type="NCBI Taxonomy" id="3093767"/>
    <lineage>
        <taxon>Bacteria</taxon>
        <taxon>Pseudomonadati</taxon>
        <taxon>Pseudomonadota</taxon>
        <taxon>Gammaproteobacteria</taxon>
        <taxon>Pseudomonadales</taxon>
        <taxon>Pseudomonadaceae</taxon>
        <taxon>Pseudomonas</taxon>
    </lineage>
</organism>
<proteinExistence type="predicted"/>
<protein>
    <submittedName>
        <fullName evidence="1">Uncharacterized protein</fullName>
    </submittedName>
</protein>
<dbReference type="Proteomes" id="UP000681155">
    <property type="component" value="Chromosome"/>
</dbReference>
<name>A0ABX8ERW7_9PSED</name>
<reference evidence="1 2" key="1">
    <citation type="submission" date="2021-05" db="EMBL/GenBank/DDBJ databases">
        <title>Complete genome of the cytokinin-producing biocontrol strain Pseudomonas fluorescens G20-18.</title>
        <authorList>
            <person name="Nielsen T.K."/>
            <person name="Mekureyaw M.F."/>
            <person name="Hansen L.H."/>
            <person name="Nicolaisen M.H."/>
            <person name="Roitsch T.G."/>
            <person name="Hennessy R.C."/>
        </authorList>
    </citation>
    <scope>NUCLEOTIDE SEQUENCE [LARGE SCALE GENOMIC DNA]</scope>
    <source>
        <strain evidence="1 2">G20-18</strain>
    </source>
</reference>
<evidence type="ECO:0000313" key="1">
    <source>
        <dbReference type="EMBL" id="QVW21448.1"/>
    </source>
</evidence>
<accession>A0ABX8ERW7</accession>
<keyword evidence="2" id="KW-1185">Reference proteome</keyword>